<evidence type="ECO:0000256" key="2">
    <source>
        <dbReference type="SAM" id="SignalP"/>
    </source>
</evidence>
<dbReference type="InterPro" id="IPR059226">
    <property type="entry name" value="Choice_anch_Q_dom"/>
</dbReference>
<name>A0A2U8QR22_9FLAO</name>
<dbReference type="Proteomes" id="UP000245429">
    <property type="component" value="Chromosome"/>
</dbReference>
<dbReference type="EMBL" id="CP029463">
    <property type="protein sequence ID" value="AWM12540.1"/>
    <property type="molecule type" value="Genomic_DNA"/>
</dbReference>
<dbReference type="Gene3D" id="2.160.20.10">
    <property type="entry name" value="Single-stranded right-handed beta-helix, Pectin lyase-like"/>
    <property type="match status" value="2"/>
</dbReference>
<dbReference type="NCBIfam" id="TIGR04183">
    <property type="entry name" value="Por_Secre_tail"/>
    <property type="match status" value="1"/>
</dbReference>
<keyword evidence="5" id="KW-1185">Reference proteome</keyword>
<feature type="signal peptide" evidence="2">
    <location>
        <begin position="1"/>
        <end position="18"/>
    </location>
</feature>
<accession>A0A2U8QR22</accession>
<dbReference type="Pfam" id="PF18962">
    <property type="entry name" value="Por_Secre_tail"/>
    <property type="match status" value="1"/>
</dbReference>
<dbReference type="OrthoDB" id="8901262at2"/>
<dbReference type="SUPFAM" id="SSF51126">
    <property type="entry name" value="Pectin lyase-like"/>
    <property type="match status" value="2"/>
</dbReference>
<dbReference type="RefSeq" id="WP_109567949.1">
    <property type="nucleotide sequence ID" value="NZ_CP029463.1"/>
</dbReference>
<dbReference type="InterPro" id="IPR011050">
    <property type="entry name" value="Pectin_lyase_fold/virulence"/>
</dbReference>
<feature type="chain" id="PRO_5015922744" description="Secretion system C-terminal sorting domain-containing protein" evidence="2">
    <location>
        <begin position="19"/>
        <end position="923"/>
    </location>
</feature>
<evidence type="ECO:0000259" key="3">
    <source>
        <dbReference type="Pfam" id="PF18962"/>
    </source>
</evidence>
<keyword evidence="1 2" id="KW-0732">Signal</keyword>
<organism evidence="4 5">
    <name type="scientific">Flavobacterium sediminis</name>
    <dbReference type="NCBI Taxonomy" id="2201181"/>
    <lineage>
        <taxon>Bacteria</taxon>
        <taxon>Pseudomonadati</taxon>
        <taxon>Bacteroidota</taxon>
        <taxon>Flavobacteriia</taxon>
        <taxon>Flavobacteriales</taxon>
        <taxon>Flavobacteriaceae</taxon>
        <taxon>Flavobacterium</taxon>
    </lineage>
</organism>
<evidence type="ECO:0000313" key="4">
    <source>
        <dbReference type="EMBL" id="AWM12540.1"/>
    </source>
</evidence>
<evidence type="ECO:0000313" key="5">
    <source>
        <dbReference type="Proteomes" id="UP000245429"/>
    </source>
</evidence>
<dbReference type="AlphaFoldDB" id="A0A2U8QR22"/>
<proteinExistence type="predicted"/>
<sequence length="923" mass="100092">MKKILLLALSLFVFSLKAQTVVYVDTDATGNNDGTSWANAYNSLHDALTNTNIAGAEIWVAEGTYKPINATTPFLNQYGVNIYGGFVGTENTKADRNVDPWLHPVYLSGDINGDDLNEVPSASSANKSDNATRILQIEPTTLGGATLNHVNESIVIDRINFVKAYGGSALYSHPSSANYTQNEITLINCRFSRNYASTRPAFDIWANIFGGSSSSPIKTFSLLNSIVDENVSQVGYAFEYRTLQDDDEIFIANNLFIANKVENAGYSGSVARLISVNYHTLKVRFSNNTLALNQEGNGVTGGSVASCIRLERVNGNVQGFWYNNMYYNNIGTNEYVGSTSYSTAGIVAGNTNARDFSLPVYDVPNSVYLSTSPFVDITAGNFEPLAAYRQNGTMGAGYDLTNYPATDCFQNGRTYSSGTIIGLGAIQHSNTAMFHGPGDIANSSTPTPAGDIFVDASATGNNDGTSWADAYNSLYDALNSMSLTPGGKVFVKAGTYYPTAGGFTVTDDSVQIFGGFDGTETDENDRDMSLIYTTNATIISGDVNGDDIVGDFSSNKADNLAQLMMVNTNSVTIDGFIFENAHKPSGSNPIIYFSVTGNTSYFTLKNSIIRNNYAASGLLMDYRYFTDTIEFINVAIKDNLVNNGICLFQSSSSNTPIDFNFVNFEFSDNQFNSDFGAIWFRETGTSNMNTTIVNSTFVNNTNDYSTSTIKHLINISSSGSLENVVDVYNSIFYNNYYNSSIVSDNVFDNSKISEGIYGDLDIDNCIAPTIYPYTSNIDADAFNISTANPNLDAEYKPTSTSTAVIDQGTNSFYNSGLFGTLDASGNPRIVNTTIDLGAYEYNATLSSSSFSTNDFKLYPNPVTDLFTIDANEAIEKVEVYNLTGAKVMETNQTQVNISSLNAGLYLVKIYSENGVGVQKIIKK</sequence>
<protein>
    <recommendedName>
        <fullName evidence="3">Secretion system C-terminal sorting domain-containing protein</fullName>
    </recommendedName>
</protein>
<feature type="domain" description="Secretion system C-terminal sorting" evidence="3">
    <location>
        <begin position="857"/>
        <end position="921"/>
    </location>
</feature>
<dbReference type="InterPro" id="IPR026444">
    <property type="entry name" value="Secre_tail"/>
</dbReference>
<evidence type="ECO:0000256" key="1">
    <source>
        <dbReference type="ARBA" id="ARBA00022729"/>
    </source>
</evidence>
<gene>
    <name evidence="4" type="ORF">DI487_00740</name>
</gene>
<dbReference type="KEGG" id="fse:DI487_00740"/>
<dbReference type="InterPro" id="IPR012334">
    <property type="entry name" value="Pectin_lyas_fold"/>
</dbReference>
<dbReference type="NCBIfam" id="NF041518">
    <property type="entry name" value="choice_anch_Q"/>
    <property type="match status" value="1"/>
</dbReference>
<reference evidence="4 5" key="1">
    <citation type="submission" date="2018-05" db="EMBL/GenBank/DDBJ databases">
        <title>Flavobacterium sp. MEBiC07310.</title>
        <authorList>
            <person name="Baek K."/>
        </authorList>
    </citation>
    <scope>NUCLEOTIDE SEQUENCE [LARGE SCALE GENOMIC DNA]</scope>
    <source>
        <strain evidence="4 5">MEBiC07310</strain>
    </source>
</reference>